<organism evidence="3 4">
    <name type="scientific">Sinorhizobium mexicanum</name>
    <dbReference type="NCBI Taxonomy" id="375549"/>
    <lineage>
        <taxon>Bacteria</taxon>
        <taxon>Pseudomonadati</taxon>
        <taxon>Pseudomonadota</taxon>
        <taxon>Alphaproteobacteria</taxon>
        <taxon>Hyphomicrobiales</taxon>
        <taxon>Rhizobiaceae</taxon>
        <taxon>Sinorhizobium/Ensifer group</taxon>
        <taxon>Sinorhizobium</taxon>
    </lineage>
</organism>
<dbReference type="KEGG" id="emx:FKV68_23285"/>
<keyword evidence="4" id="KW-1185">Reference proteome</keyword>
<dbReference type="Proteomes" id="UP000510721">
    <property type="component" value="Plasmid pEmeITTGR7b"/>
</dbReference>
<geneLocation type="plasmid" evidence="4">
    <name>pemeittgr7b</name>
</geneLocation>
<protein>
    <submittedName>
        <fullName evidence="3">Uncharacterized protein</fullName>
    </submittedName>
</protein>
<feature type="compositionally biased region" description="Low complexity" evidence="2">
    <location>
        <begin position="91"/>
        <end position="130"/>
    </location>
</feature>
<evidence type="ECO:0000256" key="1">
    <source>
        <dbReference type="SAM" id="Coils"/>
    </source>
</evidence>
<accession>A0A859QNP3</accession>
<feature type="region of interest" description="Disordered" evidence="2">
    <location>
        <begin position="46"/>
        <end position="75"/>
    </location>
</feature>
<gene>
    <name evidence="3" type="ORF">FKV68_23285</name>
</gene>
<reference evidence="3 4" key="1">
    <citation type="submission" date="2019-06" db="EMBL/GenBank/DDBJ databases">
        <title>Complete genome sequence of Ensifer mexicanus ITTG R7 isolated from nodules of Acacia angustissima (Mill.) Kuntze.</title>
        <authorList>
            <person name="Rincon-Rosales R."/>
            <person name="Rogel M.A."/>
            <person name="Guerrero G."/>
            <person name="Rincon-Molina C.I."/>
            <person name="Lopez-Lopez A."/>
            <person name="Martinez-Romero E."/>
        </authorList>
    </citation>
    <scope>NUCLEOTIDE SEQUENCE [LARGE SCALE GENOMIC DNA]</scope>
    <source>
        <strain evidence="3 4">ITTG R7</strain>
        <plasmid evidence="4">pemeittgr7b</plasmid>
    </source>
</reference>
<keyword evidence="3" id="KW-0614">Plasmid</keyword>
<proteinExistence type="predicted"/>
<dbReference type="RefSeq" id="WP_180942239.1">
    <property type="nucleotide sequence ID" value="NZ_CP041240.1"/>
</dbReference>
<dbReference type="AlphaFoldDB" id="A0A859QNP3"/>
<sequence length="201" mass="21640">MKVPQRNFVVEIKSARRQPKAKTNSIWGDTDLKAFSRAVEDEASHLFNSTEAPVTPDTDITPVEPLNAGSASEGADNIEVAPPVVSAVAEAGVEASKQPEAEGPAAEPVAQAQESQPASQARRASRGASRTRTAHMNAISPTSGPVRSDRSSQHNTANHLISFEELAALDVENRRLKRLLAEQLRAQNSQLKRMLERFAAA</sequence>
<evidence type="ECO:0000313" key="4">
    <source>
        <dbReference type="Proteomes" id="UP000510721"/>
    </source>
</evidence>
<evidence type="ECO:0000256" key="2">
    <source>
        <dbReference type="SAM" id="MobiDB-lite"/>
    </source>
</evidence>
<dbReference type="EMBL" id="CP041240">
    <property type="protein sequence ID" value="QLL64360.1"/>
    <property type="molecule type" value="Genomic_DNA"/>
</dbReference>
<evidence type="ECO:0000313" key="3">
    <source>
        <dbReference type="EMBL" id="QLL64360.1"/>
    </source>
</evidence>
<name>A0A859QNP3_9HYPH</name>
<feature type="coiled-coil region" evidence="1">
    <location>
        <begin position="166"/>
        <end position="201"/>
    </location>
</feature>
<keyword evidence="1" id="KW-0175">Coiled coil</keyword>
<feature type="region of interest" description="Disordered" evidence="2">
    <location>
        <begin position="91"/>
        <end position="154"/>
    </location>
</feature>